<feature type="region of interest" description="Disordered" evidence="1">
    <location>
        <begin position="1"/>
        <end position="127"/>
    </location>
</feature>
<dbReference type="AlphaFoldDB" id="A0A9K3D9G8"/>
<evidence type="ECO:0000256" key="1">
    <source>
        <dbReference type="SAM" id="MobiDB-lite"/>
    </source>
</evidence>
<evidence type="ECO:0000313" key="3">
    <source>
        <dbReference type="Proteomes" id="UP000265618"/>
    </source>
</evidence>
<keyword evidence="3" id="KW-1185">Reference proteome</keyword>
<feature type="compositionally biased region" description="Basic residues" evidence="1">
    <location>
        <begin position="88"/>
        <end position="108"/>
    </location>
</feature>
<organism evidence="2 3">
    <name type="scientific">Kipferlia bialata</name>
    <dbReference type="NCBI Taxonomy" id="797122"/>
    <lineage>
        <taxon>Eukaryota</taxon>
        <taxon>Metamonada</taxon>
        <taxon>Carpediemonas-like organisms</taxon>
        <taxon>Kipferlia</taxon>
    </lineage>
</organism>
<feature type="compositionally biased region" description="Basic and acidic residues" evidence="1">
    <location>
        <begin position="15"/>
        <end position="39"/>
    </location>
</feature>
<proteinExistence type="predicted"/>
<dbReference type="EMBL" id="BDIP01006753">
    <property type="protein sequence ID" value="GIQ90845.1"/>
    <property type="molecule type" value="Genomic_DNA"/>
</dbReference>
<gene>
    <name evidence="2" type="ORF">KIPB_013801</name>
</gene>
<protein>
    <recommendedName>
        <fullName evidence="4">NUC153 domain-containing protein</fullName>
    </recommendedName>
</protein>
<name>A0A9K3D9G8_9EUKA</name>
<accession>A0A9K3D9G8</accession>
<evidence type="ECO:0008006" key="4">
    <source>
        <dbReference type="Google" id="ProtNLM"/>
    </source>
</evidence>
<evidence type="ECO:0000313" key="2">
    <source>
        <dbReference type="EMBL" id="GIQ90845.1"/>
    </source>
</evidence>
<reference evidence="2 3" key="1">
    <citation type="journal article" date="2018" name="PLoS ONE">
        <title>The draft genome of Kipferlia bialata reveals reductive genome evolution in fornicate parasites.</title>
        <authorList>
            <person name="Tanifuji G."/>
            <person name="Takabayashi S."/>
            <person name="Kume K."/>
            <person name="Takagi M."/>
            <person name="Nakayama T."/>
            <person name="Kamikawa R."/>
            <person name="Inagaki Y."/>
            <person name="Hashimoto T."/>
        </authorList>
    </citation>
    <scope>NUCLEOTIDE SEQUENCE [LARGE SCALE GENOMIC DNA]</scope>
    <source>
        <strain evidence="2">NY0173</strain>
    </source>
</reference>
<comment type="caution">
    <text evidence="2">The sequence shown here is derived from an EMBL/GenBank/DDBJ whole genome shotgun (WGS) entry which is preliminary data.</text>
</comment>
<feature type="non-terminal residue" evidence="2">
    <location>
        <position position="127"/>
    </location>
</feature>
<feature type="compositionally biased region" description="Basic and acidic residues" evidence="1">
    <location>
        <begin position="46"/>
        <end position="63"/>
    </location>
</feature>
<dbReference type="Proteomes" id="UP000265618">
    <property type="component" value="Unassembled WGS sequence"/>
</dbReference>
<dbReference type="OrthoDB" id="431825at2759"/>
<feature type="compositionally biased region" description="Acidic residues" evidence="1">
    <location>
        <begin position="113"/>
        <end position="127"/>
    </location>
</feature>
<sequence>MGKSGKKSGKGVSGVHDETDERFQMIHSDPRFQRSKDASADGPLVVDERFSDMLSKSEFREGDSDAFLASKGLRVEVSEGAEAGAGKKEKKKSKKDKKEKKSKKKSKKKPEVTEEEAAQAEAEADAE</sequence>